<keyword evidence="3" id="KW-1185">Reference proteome</keyword>
<dbReference type="Pfam" id="PF06568">
    <property type="entry name" value="YjiS-like"/>
    <property type="match status" value="1"/>
</dbReference>
<evidence type="ECO:0000259" key="1">
    <source>
        <dbReference type="Pfam" id="PF06568"/>
    </source>
</evidence>
<feature type="domain" description="YjiS-like" evidence="1">
    <location>
        <begin position="26"/>
        <end position="62"/>
    </location>
</feature>
<dbReference type="InterPro" id="IPR009506">
    <property type="entry name" value="YjiS-like"/>
</dbReference>
<name>A0A1Y5SW91_9RHOB</name>
<proteinExistence type="predicted"/>
<gene>
    <name evidence="2" type="ORF">ROA7023_02084</name>
</gene>
<accession>A0A1Y5SW91</accession>
<evidence type="ECO:0000313" key="3">
    <source>
        <dbReference type="Proteomes" id="UP000193900"/>
    </source>
</evidence>
<organism evidence="2 3">
    <name type="scientific">Roseisalinus antarcticus</name>
    <dbReference type="NCBI Taxonomy" id="254357"/>
    <lineage>
        <taxon>Bacteria</taxon>
        <taxon>Pseudomonadati</taxon>
        <taxon>Pseudomonadota</taxon>
        <taxon>Alphaproteobacteria</taxon>
        <taxon>Rhodobacterales</taxon>
        <taxon>Roseobacteraceae</taxon>
        <taxon>Roseisalinus</taxon>
    </lineage>
</organism>
<protein>
    <recommendedName>
        <fullName evidence="1">YjiS-like domain-containing protein</fullName>
    </recommendedName>
</protein>
<dbReference type="RefSeq" id="WP_234992143.1">
    <property type="nucleotide sequence ID" value="NZ_FWFZ01000008.1"/>
</dbReference>
<dbReference type="EMBL" id="FWFZ01000008">
    <property type="protein sequence ID" value="SLN48414.1"/>
    <property type="molecule type" value="Genomic_DNA"/>
</dbReference>
<dbReference type="AlphaFoldDB" id="A0A1Y5SW91"/>
<dbReference type="Proteomes" id="UP000193900">
    <property type="component" value="Unassembled WGS sequence"/>
</dbReference>
<reference evidence="2 3" key="1">
    <citation type="submission" date="2017-03" db="EMBL/GenBank/DDBJ databases">
        <authorList>
            <person name="Afonso C.L."/>
            <person name="Miller P.J."/>
            <person name="Scott M.A."/>
            <person name="Spackman E."/>
            <person name="Goraichik I."/>
            <person name="Dimitrov K.M."/>
            <person name="Suarez D.L."/>
            <person name="Swayne D.E."/>
        </authorList>
    </citation>
    <scope>NUCLEOTIDE SEQUENCE [LARGE SCALE GENOMIC DNA]</scope>
    <source>
        <strain evidence="2 3">CECT 7023</strain>
    </source>
</reference>
<sequence>MTSTTNITNVLSGSLRDRMAAVSQSLRTRYENYKVYRETMSELRQLTERDLADLGLHESQVRDVALEAAYGNNRKGFK</sequence>
<evidence type="ECO:0000313" key="2">
    <source>
        <dbReference type="EMBL" id="SLN48414.1"/>
    </source>
</evidence>